<dbReference type="Proteomes" id="UP001260188">
    <property type="component" value="Unassembled WGS sequence"/>
</dbReference>
<dbReference type="EC" id="3.5.1.107" evidence="3"/>
<name>A0ABU1I2Z7_9MICO</name>
<dbReference type="InterPro" id="IPR036380">
    <property type="entry name" value="Isochorismatase-like_sf"/>
</dbReference>
<sequence length="229" mass="25100">MNDTIDWNVEIDTIRDLRARRTKVGPGTSPAVIVIDFQRAFTEHEKIGPGTAVALAHTNELLEAARAAGVPVIYAVMILDSLDDRMLAQRVRSSLTERCERGNPWTEISAAVPPAPTDHIVEKTVASAFYRTRLDDLLAELGVDELIFTGTSTSGCVRASVVDAAYRSFHISIVEECCDDFRTMSGEVSLWDMQDRFGDVVTKQWVLDRFAAMRGADAEAPAEAAAELA</sequence>
<gene>
    <name evidence="3" type="ORF">QE367_002081</name>
</gene>
<protein>
    <submittedName>
        <fullName evidence="3">Maleamate amidohydrolase</fullName>
        <ecNumber evidence="3">3.5.1.107</ecNumber>
    </submittedName>
</protein>
<dbReference type="RefSeq" id="WP_309666606.1">
    <property type="nucleotide sequence ID" value="NZ_JAVIZA010000001.1"/>
</dbReference>
<dbReference type="EMBL" id="JAVIZA010000001">
    <property type="protein sequence ID" value="MDR6167877.1"/>
    <property type="molecule type" value="Genomic_DNA"/>
</dbReference>
<dbReference type="SUPFAM" id="SSF52499">
    <property type="entry name" value="Isochorismatase-like hydrolases"/>
    <property type="match status" value="1"/>
</dbReference>
<dbReference type="InterPro" id="IPR050272">
    <property type="entry name" value="Isochorismatase-like_hydrls"/>
</dbReference>
<dbReference type="Pfam" id="PF00857">
    <property type="entry name" value="Isochorismatase"/>
    <property type="match status" value="1"/>
</dbReference>
<dbReference type="InterPro" id="IPR000868">
    <property type="entry name" value="Isochorismatase-like_dom"/>
</dbReference>
<accession>A0ABU1I2Z7</accession>
<comment type="caution">
    <text evidence="3">The sequence shown here is derived from an EMBL/GenBank/DDBJ whole genome shotgun (WGS) entry which is preliminary data.</text>
</comment>
<dbReference type="Gene3D" id="3.40.50.850">
    <property type="entry name" value="Isochorismatase-like"/>
    <property type="match status" value="1"/>
</dbReference>
<keyword evidence="1 3" id="KW-0378">Hydrolase</keyword>
<dbReference type="PANTHER" id="PTHR43540">
    <property type="entry name" value="PEROXYUREIDOACRYLATE/UREIDOACRYLATE AMIDOHYDROLASE-RELATED"/>
    <property type="match status" value="1"/>
</dbReference>
<evidence type="ECO:0000313" key="4">
    <source>
        <dbReference type="Proteomes" id="UP001260188"/>
    </source>
</evidence>
<dbReference type="GO" id="GO:0016787">
    <property type="term" value="F:hydrolase activity"/>
    <property type="evidence" value="ECO:0007669"/>
    <property type="project" value="UniProtKB-KW"/>
</dbReference>
<evidence type="ECO:0000256" key="1">
    <source>
        <dbReference type="ARBA" id="ARBA00022801"/>
    </source>
</evidence>
<evidence type="ECO:0000259" key="2">
    <source>
        <dbReference type="Pfam" id="PF00857"/>
    </source>
</evidence>
<evidence type="ECO:0000313" key="3">
    <source>
        <dbReference type="EMBL" id="MDR6167877.1"/>
    </source>
</evidence>
<organism evidence="3 4">
    <name type="scientific">Microbacterium paludicola</name>
    <dbReference type="NCBI Taxonomy" id="300019"/>
    <lineage>
        <taxon>Bacteria</taxon>
        <taxon>Bacillati</taxon>
        <taxon>Actinomycetota</taxon>
        <taxon>Actinomycetes</taxon>
        <taxon>Micrococcales</taxon>
        <taxon>Microbacteriaceae</taxon>
        <taxon>Microbacterium</taxon>
    </lineage>
</organism>
<dbReference type="PANTHER" id="PTHR43540:SF1">
    <property type="entry name" value="ISOCHORISMATASE HYDROLASE"/>
    <property type="match status" value="1"/>
</dbReference>
<keyword evidence="4" id="KW-1185">Reference proteome</keyword>
<reference evidence="3 4" key="1">
    <citation type="submission" date="2023-08" db="EMBL/GenBank/DDBJ databases">
        <title>Functional and genomic diversity of the sorghum phyllosphere microbiome.</title>
        <authorList>
            <person name="Shade A."/>
        </authorList>
    </citation>
    <scope>NUCLEOTIDE SEQUENCE [LARGE SCALE GENOMIC DNA]</scope>
    <source>
        <strain evidence="3 4">SORGH_AS_0919</strain>
    </source>
</reference>
<proteinExistence type="predicted"/>
<feature type="domain" description="Isochorismatase-like" evidence="2">
    <location>
        <begin position="31"/>
        <end position="203"/>
    </location>
</feature>